<reference evidence="2" key="1">
    <citation type="submission" date="2020-02" db="EMBL/GenBank/DDBJ databases">
        <authorList>
            <person name="Scholz U."/>
            <person name="Mascher M."/>
            <person name="Fiebig A."/>
        </authorList>
    </citation>
    <scope>NUCLEOTIDE SEQUENCE</scope>
</reference>
<dbReference type="Proteomes" id="UP000663760">
    <property type="component" value="Chromosome 10"/>
</dbReference>
<feature type="transmembrane region" description="Helical" evidence="1">
    <location>
        <begin position="227"/>
        <end position="248"/>
    </location>
</feature>
<feature type="transmembrane region" description="Helical" evidence="1">
    <location>
        <begin position="121"/>
        <end position="147"/>
    </location>
</feature>
<organism evidence="2 3">
    <name type="scientific">Spirodela intermedia</name>
    <name type="common">Intermediate duckweed</name>
    <dbReference type="NCBI Taxonomy" id="51605"/>
    <lineage>
        <taxon>Eukaryota</taxon>
        <taxon>Viridiplantae</taxon>
        <taxon>Streptophyta</taxon>
        <taxon>Embryophyta</taxon>
        <taxon>Tracheophyta</taxon>
        <taxon>Spermatophyta</taxon>
        <taxon>Magnoliopsida</taxon>
        <taxon>Liliopsida</taxon>
        <taxon>Araceae</taxon>
        <taxon>Lemnoideae</taxon>
        <taxon>Spirodela</taxon>
    </lineage>
</organism>
<gene>
    <name evidence="2" type="ORF">SI8410_10014256</name>
</gene>
<evidence type="ECO:0000256" key="1">
    <source>
        <dbReference type="SAM" id="Phobius"/>
    </source>
</evidence>
<dbReference type="OrthoDB" id="1915303at2759"/>
<keyword evidence="3" id="KW-1185">Reference proteome</keyword>
<accession>A0A7I8L2P2</accession>
<feature type="transmembrane region" description="Helical" evidence="1">
    <location>
        <begin position="51"/>
        <end position="72"/>
    </location>
</feature>
<keyword evidence="1" id="KW-0812">Transmembrane</keyword>
<keyword evidence="1" id="KW-0472">Membrane</keyword>
<dbReference type="PANTHER" id="PTHR35307:SF3">
    <property type="entry name" value="DUF4220 DOMAIN-CONTAINING PROTEIN"/>
    <property type="match status" value="1"/>
</dbReference>
<dbReference type="PANTHER" id="PTHR35307">
    <property type="entry name" value="PROTEIN, PUTATIVE-RELATED"/>
    <property type="match status" value="1"/>
</dbReference>
<feature type="transmembrane region" description="Helical" evidence="1">
    <location>
        <begin position="268"/>
        <end position="290"/>
    </location>
</feature>
<evidence type="ECO:0000313" key="3">
    <source>
        <dbReference type="Proteomes" id="UP000663760"/>
    </source>
</evidence>
<feature type="transmembrane region" description="Helical" evidence="1">
    <location>
        <begin position="20"/>
        <end position="39"/>
    </location>
</feature>
<feature type="transmembrane region" description="Helical" evidence="1">
    <location>
        <begin position="153"/>
        <end position="172"/>
    </location>
</feature>
<sequence>MRVCATAGGDLIDDQYAKPLPWIGLYIAAASLLCAASMAYDAYSGFRRLKLWFPCRLFSLNATTLTVLGVAAKLPMDLNTAMPHATDQLTKLSGTVLLCTAMGNFIPSLGSMNKSEILSNVLALAILVVTVVVNICIQMGTGVIYAFLPEHAVVVVAMMILLLIFVSCAVSVPTTKDHLEKLYDRKYEEVSFDPAKGDGLAALKMCVKKYWLMAHTSSPQFVLGRSATCTASGAFCLLAAAIFVEALLRGLFWNSSLRLCRGTSDYGWSSGVVLSAQAAGILLGTVAPACRWFNAVRFRSTNGRGWSWKAEFRVEDYWVQRLKDWKAAPLQFQTGGGKGGRRWRRIAHRLKDAVMSSLIWVQKGVVTGSKLLRLVSVLPLSLVDRGGLLRNSSSVRPENADLKDYVLRLEGEEDLVRLITRSERRDTDTWIDKGKRRKPATMVELIRTHFNCNEGFREVGAFDNKTIPSLRSEPPNCWGLPLATLAAVAVALPGIDRVSVDLLLRGVGEGLRYVRLIERNLDGKGLVNMREAADLIWADVELDDRWLGQDLHSVAPGEQRNGRNVLEKVQEIAKERVLDFFRGNDQDPEANVEENPLEWPEKVLAAHCMDRVCRTILADYDCEHQADDQRLFSWLRRVIANILGACLTNLSVAVSMECICCKVEVREKSVREAAHILGEAEEVLTLLGDPEVARFWPEERQYIDNWRNEVESSSLDSSQHGLV</sequence>
<keyword evidence="1" id="KW-1133">Transmembrane helix</keyword>
<dbReference type="EMBL" id="LR746273">
    <property type="protein sequence ID" value="CAA7403578.1"/>
    <property type="molecule type" value="Genomic_DNA"/>
</dbReference>
<protein>
    <submittedName>
        <fullName evidence="2">Uncharacterized protein</fullName>
    </submittedName>
</protein>
<evidence type="ECO:0000313" key="2">
    <source>
        <dbReference type="EMBL" id="CAA7403578.1"/>
    </source>
</evidence>
<feature type="transmembrane region" description="Helical" evidence="1">
    <location>
        <begin position="92"/>
        <end position="109"/>
    </location>
</feature>
<dbReference type="AlphaFoldDB" id="A0A7I8L2P2"/>
<proteinExistence type="predicted"/>
<name>A0A7I8L2P2_SPIIN</name>